<gene>
    <name evidence="13" type="primary">mcpB_3</name>
    <name evidence="13" type="ORF">SPTER_11230</name>
</gene>
<comment type="similarity">
    <text evidence="8">Belongs to the methyl-accepting chemotaxis (MCP) protein family.</text>
</comment>
<feature type="domain" description="Methyl-accepting transducer" evidence="11">
    <location>
        <begin position="391"/>
        <end position="662"/>
    </location>
</feature>
<evidence type="ECO:0000256" key="2">
    <source>
        <dbReference type="ARBA" id="ARBA00022475"/>
    </source>
</evidence>
<evidence type="ECO:0000256" key="7">
    <source>
        <dbReference type="ARBA" id="ARBA00023224"/>
    </source>
</evidence>
<dbReference type="Gene3D" id="1.10.287.950">
    <property type="entry name" value="Methyl-accepting chemotaxis protein"/>
    <property type="match status" value="1"/>
</dbReference>
<keyword evidence="4 10" id="KW-0812">Transmembrane</keyword>
<dbReference type="OrthoDB" id="9810264at2"/>
<dbReference type="CDD" id="cd12914">
    <property type="entry name" value="PDC1_DGC_like"/>
    <property type="match status" value="1"/>
</dbReference>
<evidence type="ECO:0000313" key="14">
    <source>
        <dbReference type="Proteomes" id="UP000320776"/>
    </source>
</evidence>
<dbReference type="InterPro" id="IPR003660">
    <property type="entry name" value="HAMP_dom"/>
</dbReference>
<dbReference type="Gene3D" id="6.10.340.10">
    <property type="match status" value="1"/>
</dbReference>
<evidence type="ECO:0000259" key="11">
    <source>
        <dbReference type="PROSITE" id="PS50111"/>
    </source>
</evidence>
<evidence type="ECO:0000256" key="8">
    <source>
        <dbReference type="ARBA" id="ARBA00029447"/>
    </source>
</evidence>
<dbReference type="PROSITE" id="PS50885">
    <property type="entry name" value="HAMP"/>
    <property type="match status" value="1"/>
</dbReference>
<keyword evidence="14" id="KW-1185">Reference proteome</keyword>
<dbReference type="PANTHER" id="PTHR32089:SF112">
    <property type="entry name" value="LYSOZYME-LIKE PROTEIN-RELATED"/>
    <property type="match status" value="1"/>
</dbReference>
<name>A0A517DR25_9FIRM</name>
<keyword evidence="6 10" id="KW-0472">Membrane</keyword>
<dbReference type="SMART" id="SM00304">
    <property type="entry name" value="HAMP"/>
    <property type="match status" value="1"/>
</dbReference>
<evidence type="ECO:0000256" key="10">
    <source>
        <dbReference type="SAM" id="Phobius"/>
    </source>
</evidence>
<dbReference type="Pfam" id="PF00015">
    <property type="entry name" value="MCPsignal"/>
    <property type="match status" value="1"/>
</dbReference>
<dbReference type="Proteomes" id="UP000320776">
    <property type="component" value="Chromosome"/>
</dbReference>
<evidence type="ECO:0000256" key="1">
    <source>
        <dbReference type="ARBA" id="ARBA00004651"/>
    </source>
</evidence>
<dbReference type="InterPro" id="IPR029151">
    <property type="entry name" value="Sensor-like_sf"/>
</dbReference>
<dbReference type="GO" id="GO:0007165">
    <property type="term" value="P:signal transduction"/>
    <property type="evidence" value="ECO:0007669"/>
    <property type="project" value="UniProtKB-KW"/>
</dbReference>
<dbReference type="RefSeq" id="WP_144349415.1">
    <property type="nucleotide sequence ID" value="NZ_CP036259.1"/>
</dbReference>
<dbReference type="SUPFAM" id="SSF103190">
    <property type="entry name" value="Sensory domain-like"/>
    <property type="match status" value="1"/>
</dbReference>
<evidence type="ECO:0000256" key="6">
    <source>
        <dbReference type="ARBA" id="ARBA00023136"/>
    </source>
</evidence>
<dbReference type="SMART" id="SM00283">
    <property type="entry name" value="MA"/>
    <property type="match status" value="1"/>
</dbReference>
<feature type="domain" description="HAMP" evidence="12">
    <location>
        <begin position="319"/>
        <end position="372"/>
    </location>
</feature>
<proteinExistence type="inferred from homology"/>
<dbReference type="KEGG" id="sted:SPTER_11230"/>
<protein>
    <submittedName>
        <fullName evidence="13">Methyl-accepting chemotaxis protein McpB</fullName>
    </submittedName>
</protein>
<dbReference type="CDD" id="cd06225">
    <property type="entry name" value="HAMP"/>
    <property type="match status" value="1"/>
</dbReference>
<keyword evidence="7 9" id="KW-0807">Transducer</keyword>
<dbReference type="PROSITE" id="PS50111">
    <property type="entry name" value="CHEMOTAXIS_TRANSDUC_2"/>
    <property type="match status" value="1"/>
</dbReference>
<evidence type="ECO:0000313" key="13">
    <source>
        <dbReference type="EMBL" id="QDR79822.1"/>
    </source>
</evidence>
<dbReference type="PANTHER" id="PTHR32089">
    <property type="entry name" value="METHYL-ACCEPTING CHEMOTAXIS PROTEIN MCPB"/>
    <property type="match status" value="1"/>
</dbReference>
<evidence type="ECO:0000256" key="3">
    <source>
        <dbReference type="ARBA" id="ARBA00022500"/>
    </source>
</evidence>
<dbReference type="GO" id="GO:0006935">
    <property type="term" value="P:chemotaxis"/>
    <property type="evidence" value="ECO:0007669"/>
    <property type="project" value="UniProtKB-KW"/>
</dbReference>
<sequence length="677" mass="72062">MKITSIRTKLLLVLLPFFMLTFGLLLGVNYYLAEEALTTSIDENAVATGSDYSNRIESYVQGAALQLEAFSTNKALYNPADRQQLQAALQDCAKRLGNLENVTYIATDGAALRPDGTTTQLGEREYFRQVVATQKTVVSDVLVSKTTGKVAVNVAVPLVHNDQLTGVLTGTVSLAKLTELIADMQFLTTGYGAIADKTGKLIIHPKLPELVGKISFTEKKLDPALNTKEAELDDHFISLFTTAAETGKPVRGTYKFVDGVTRIGVFTPIQLAGGQQWILIVTAPAVEATQAMTTFTYAMLSGSLLCVVLAALFIILLSKRLTKPIALMRDECLLLARGDLRAQPASVFSQDEVGQLAQGFRQMRDSLRTLVTNVLSQSEALAASSEELTASAHQSADAANQVAGSITEIAQAAENQVAVVSQITDQSQAMADQVNQISHATQELSHIAEDTAEAARQGRQSVDQAVGQMNEIGRNTDITQATIGELTQSSQEIREIVTLIASIAGQTDLLALNAAIEAARAGEQGRGFAVVAEEVRKLAEQSNRAARKISQLIEKNESNLNEVVVITQNGASGIQTGIALVNNTGESFSSIADSILAIAQQVQEVAAAINRINASNATLIRSIQEIDTASARTAAESQNVSAATEEQSAAMQQIAASSQSLAVLAADLQAGIAKFRL</sequence>
<dbReference type="SUPFAM" id="SSF58104">
    <property type="entry name" value="Methyl-accepting chemotaxis protein (MCP) signaling domain"/>
    <property type="match status" value="1"/>
</dbReference>
<dbReference type="Gene3D" id="3.30.450.20">
    <property type="entry name" value="PAS domain"/>
    <property type="match status" value="1"/>
</dbReference>
<evidence type="ECO:0000259" key="12">
    <source>
        <dbReference type="PROSITE" id="PS50885"/>
    </source>
</evidence>
<keyword evidence="3" id="KW-0145">Chemotaxis</keyword>
<dbReference type="Pfam" id="PF00672">
    <property type="entry name" value="HAMP"/>
    <property type="match status" value="1"/>
</dbReference>
<dbReference type="GO" id="GO:0005886">
    <property type="term" value="C:plasma membrane"/>
    <property type="evidence" value="ECO:0007669"/>
    <property type="project" value="UniProtKB-SubCell"/>
</dbReference>
<dbReference type="Pfam" id="PF02743">
    <property type="entry name" value="dCache_1"/>
    <property type="match status" value="1"/>
</dbReference>
<reference evidence="13 14" key="1">
    <citation type="submission" date="2019-02" db="EMBL/GenBank/DDBJ databases">
        <title>Closed genome of Sporomusa termitida DSM 4440.</title>
        <authorList>
            <person name="Poehlein A."/>
            <person name="Daniel R."/>
        </authorList>
    </citation>
    <scope>NUCLEOTIDE SEQUENCE [LARGE SCALE GENOMIC DNA]</scope>
    <source>
        <strain evidence="13 14">DSM 4440</strain>
    </source>
</reference>
<dbReference type="InterPro" id="IPR033479">
    <property type="entry name" value="dCache_1"/>
</dbReference>
<dbReference type="EMBL" id="CP036259">
    <property type="protein sequence ID" value="QDR79822.1"/>
    <property type="molecule type" value="Genomic_DNA"/>
</dbReference>
<comment type="subcellular location">
    <subcellularLocation>
        <location evidence="1">Cell membrane</location>
        <topology evidence="1">Multi-pass membrane protein</topology>
    </subcellularLocation>
</comment>
<keyword evidence="2" id="KW-1003">Cell membrane</keyword>
<dbReference type="CDD" id="cd12912">
    <property type="entry name" value="PDC2_MCP_like"/>
    <property type="match status" value="1"/>
</dbReference>
<evidence type="ECO:0000256" key="9">
    <source>
        <dbReference type="PROSITE-ProRule" id="PRU00284"/>
    </source>
</evidence>
<keyword evidence="5 10" id="KW-1133">Transmembrane helix</keyword>
<evidence type="ECO:0000256" key="5">
    <source>
        <dbReference type="ARBA" id="ARBA00022989"/>
    </source>
</evidence>
<dbReference type="CDD" id="cd11386">
    <property type="entry name" value="MCP_signal"/>
    <property type="match status" value="1"/>
</dbReference>
<accession>A0A517DR25</accession>
<feature type="transmembrane region" description="Helical" evidence="10">
    <location>
        <begin position="295"/>
        <end position="318"/>
    </location>
</feature>
<evidence type="ECO:0000256" key="4">
    <source>
        <dbReference type="ARBA" id="ARBA00022692"/>
    </source>
</evidence>
<organism evidence="13 14">
    <name type="scientific">Sporomusa termitida</name>
    <dbReference type="NCBI Taxonomy" id="2377"/>
    <lineage>
        <taxon>Bacteria</taxon>
        <taxon>Bacillati</taxon>
        <taxon>Bacillota</taxon>
        <taxon>Negativicutes</taxon>
        <taxon>Selenomonadales</taxon>
        <taxon>Sporomusaceae</taxon>
        <taxon>Sporomusa</taxon>
    </lineage>
</organism>
<dbReference type="AlphaFoldDB" id="A0A517DR25"/>
<dbReference type="InterPro" id="IPR004089">
    <property type="entry name" value="MCPsignal_dom"/>
</dbReference>